<keyword evidence="2" id="KW-1185">Reference proteome</keyword>
<proteinExistence type="predicted"/>
<name>U4LNK7_PYROM</name>
<sequence length="172" mass="18071">MDRIMFSSKPPYLYPLLNPDGTYKDAALYPGAPTYEQQLALAHANAAEQARRTAAAAVHNAYAAQAAAARTQAAAIQAARDQAAARAAAAARLAMLQPRVIPAPAQPQGNPWVFQGGAYRIGQAAPAPVYRPAYVPAPVPAPVYRPAPAPAPAPAAGGNHWTYNQAGYYVRK</sequence>
<protein>
    <submittedName>
        <fullName evidence="1">Uncharacterized protein</fullName>
    </submittedName>
</protein>
<gene>
    <name evidence="1" type="ORF">PCON_01746</name>
</gene>
<reference evidence="1 2" key="1">
    <citation type="journal article" date="2013" name="PLoS Genet.">
        <title>The genome and development-dependent transcriptomes of Pyronema confluens: a window into fungal evolution.</title>
        <authorList>
            <person name="Traeger S."/>
            <person name="Altegoer F."/>
            <person name="Freitag M."/>
            <person name="Gabaldon T."/>
            <person name="Kempken F."/>
            <person name="Kumar A."/>
            <person name="Marcet-Houben M."/>
            <person name="Poggeler S."/>
            <person name="Stajich J.E."/>
            <person name="Nowrousian M."/>
        </authorList>
    </citation>
    <scope>NUCLEOTIDE SEQUENCE [LARGE SCALE GENOMIC DNA]</scope>
    <source>
        <strain evidence="2">CBS 100304</strain>
        <tissue evidence="1">Vegetative mycelium</tissue>
    </source>
</reference>
<accession>U4LNK7</accession>
<organism evidence="1 2">
    <name type="scientific">Pyronema omphalodes (strain CBS 100304)</name>
    <name type="common">Pyronema confluens</name>
    <dbReference type="NCBI Taxonomy" id="1076935"/>
    <lineage>
        <taxon>Eukaryota</taxon>
        <taxon>Fungi</taxon>
        <taxon>Dikarya</taxon>
        <taxon>Ascomycota</taxon>
        <taxon>Pezizomycotina</taxon>
        <taxon>Pezizomycetes</taxon>
        <taxon>Pezizales</taxon>
        <taxon>Pyronemataceae</taxon>
        <taxon>Pyronema</taxon>
    </lineage>
</organism>
<dbReference type="EMBL" id="HF936171">
    <property type="protein sequence ID" value="CCX33741.1"/>
    <property type="molecule type" value="Genomic_DNA"/>
</dbReference>
<dbReference type="Proteomes" id="UP000018144">
    <property type="component" value="Unassembled WGS sequence"/>
</dbReference>
<dbReference type="AlphaFoldDB" id="U4LNK7"/>
<evidence type="ECO:0000313" key="1">
    <source>
        <dbReference type="EMBL" id="CCX33741.1"/>
    </source>
</evidence>
<dbReference type="OrthoDB" id="5500557at2759"/>
<evidence type="ECO:0000313" key="2">
    <source>
        <dbReference type="Proteomes" id="UP000018144"/>
    </source>
</evidence>